<gene>
    <name evidence="2" type="ORF">Taro_008757</name>
</gene>
<organism evidence="2 3">
    <name type="scientific">Colocasia esculenta</name>
    <name type="common">Wild taro</name>
    <name type="synonym">Arum esculentum</name>
    <dbReference type="NCBI Taxonomy" id="4460"/>
    <lineage>
        <taxon>Eukaryota</taxon>
        <taxon>Viridiplantae</taxon>
        <taxon>Streptophyta</taxon>
        <taxon>Embryophyta</taxon>
        <taxon>Tracheophyta</taxon>
        <taxon>Spermatophyta</taxon>
        <taxon>Magnoliopsida</taxon>
        <taxon>Liliopsida</taxon>
        <taxon>Araceae</taxon>
        <taxon>Aroideae</taxon>
        <taxon>Colocasieae</taxon>
        <taxon>Colocasia</taxon>
    </lineage>
</organism>
<dbReference type="AlphaFoldDB" id="A0A843TY68"/>
<comment type="caution">
    <text evidence="2">The sequence shown here is derived from an EMBL/GenBank/DDBJ whole genome shotgun (WGS) entry which is preliminary data.</text>
</comment>
<dbReference type="InterPro" id="IPR012442">
    <property type="entry name" value="DUF1645_plant"/>
</dbReference>
<proteinExistence type="predicted"/>
<protein>
    <submittedName>
        <fullName evidence="2">Uncharacterized protein</fullName>
    </submittedName>
</protein>
<evidence type="ECO:0000313" key="3">
    <source>
        <dbReference type="Proteomes" id="UP000652761"/>
    </source>
</evidence>
<feature type="region of interest" description="Disordered" evidence="1">
    <location>
        <begin position="143"/>
        <end position="196"/>
    </location>
</feature>
<accession>A0A843TY68</accession>
<dbReference type="Pfam" id="PF07816">
    <property type="entry name" value="DUF1645"/>
    <property type="match status" value="1"/>
</dbReference>
<feature type="non-terminal residue" evidence="2">
    <location>
        <position position="254"/>
    </location>
</feature>
<feature type="compositionally biased region" description="Low complexity" evidence="1">
    <location>
        <begin position="185"/>
        <end position="196"/>
    </location>
</feature>
<dbReference type="Proteomes" id="UP000652761">
    <property type="component" value="Unassembled WGS sequence"/>
</dbReference>
<feature type="compositionally biased region" description="Basic and acidic residues" evidence="1">
    <location>
        <begin position="164"/>
        <end position="181"/>
    </location>
</feature>
<reference evidence="2" key="1">
    <citation type="submission" date="2017-07" db="EMBL/GenBank/DDBJ databases">
        <title>Taro Niue Genome Assembly and Annotation.</title>
        <authorList>
            <person name="Atibalentja N."/>
            <person name="Keating K."/>
            <person name="Fields C.J."/>
        </authorList>
    </citation>
    <scope>NUCLEOTIDE SEQUENCE</scope>
    <source>
        <strain evidence="2">Niue_2</strain>
        <tissue evidence="2">Leaf</tissue>
    </source>
</reference>
<dbReference type="EMBL" id="NMUH01000295">
    <property type="protein sequence ID" value="MQL76378.1"/>
    <property type="molecule type" value="Genomic_DNA"/>
</dbReference>
<evidence type="ECO:0000313" key="2">
    <source>
        <dbReference type="EMBL" id="MQL76378.1"/>
    </source>
</evidence>
<feature type="region of interest" description="Disordered" evidence="1">
    <location>
        <begin position="1"/>
        <end position="40"/>
    </location>
</feature>
<name>A0A843TY68_COLES</name>
<dbReference type="PANTHER" id="PTHR33095:SF57">
    <property type="entry name" value="EXPRESSED PROTEIN"/>
    <property type="match status" value="1"/>
</dbReference>
<evidence type="ECO:0000256" key="1">
    <source>
        <dbReference type="SAM" id="MobiDB-lite"/>
    </source>
</evidence>
<keyword evidence="3" id="KW-1185">Reference proteome</keyword>
<dbReference type="PANTHER" id="PTHR33095">
    <property type="entry name" value="OS07G0619500 PROTEIN"/>
    <property type="match status" value="1"/>
</dbReference>
<sequence length="254" mass="27705">LPPPFSLCQSLEGGDGLDSGRSPEDPHGGSPIPLQPASHGVDITCSTRYAKAPSSPGRGGDFFSAPASPMHFVRSSFPYTSAKPPDAATDVSASGPCEFEFSARGSMTSADKLFLNGKIWPMRLSAHLQRPQIMAPFLDLEAEEDEEGKEGETERTKWAAAAGKGEDGEPEGDRNPRRIEDAEPSGSGWSSRSSSISSTRSSRKWISLKDILYRSKSEGRGDLVGLWAGFNLVCLPEEIDIEDLFRRYRWVYYV</sequence>
<dbReference type="OrthoDB" id="667051at2759"/>